<reference evidence="2" key="2">
    <citation type="submission" date="2025-09" db="UniProtKB">
        <authorList>
            <consortium name="Ensembl"/>
        </authorList>
    </citation>
    <scope>IDENTIFICATION</scope>
</reference>
<keyword evidence="3" id="KW-1185">Reference proteome</keyword>
<dbReference type="GO" id="GO:0035023">
    <property type="term" value="P:regulation of Rho protein signal transduction"/>
    <property type="evidence" value="ECO:0007669"/>
    <property type="project" value="TreeGrafter"/>
</dbReference>
<evidence type="ECO:0000313" key="3">
    <source>
        <dbReference type="Proteomes" id="UP000472275"/>
    </source>
</evidence>
<dbReference type="GO" id="GO:0005096">
    <property type="term" value="F:GTPase activator activity"/>
    <property type="evidence" value="ECO:0007669"/>
    <property type="project" value="TreeGrafter"/>
</dbReference>
<protein>
    <recommendedName>
        <fullName evidence="1">SAM domain-containing protein</fullName>
    </recommendedName>
</protein>
<evidence type="ECO:0000259" key="1">
    <source>
        <dbReference type="Pfam" id="PF07647"/>
    </source>
</evidence>
<accession>A0A663FGU0</accession>
<dbReference type="PANTHER" id="PTHR12659">
    <property type="entry name" value="RHO-TYPE GTPASE ACTIVATING PROTEIN"/>
    <property type="match status" value="1"/>
</dbReference>
<dbReference type="Gene3D" id="1.10.287.2070">
    <property type="match status" value="1"/>
</dbReference>
<dbReference type="Ensembl" id="ENSACCT00020024894.1">
    <property type="protein sequence ID" value="ENSACCP00020023835.1"/>
    <property type="gene ID" value="ENSACCG00020016363.1"/>
</dbReference>
<reference evidence="2" key="1">
    <citation type="submission" date="2025-08" db="UniProtKB">
        <authorList>
            <consortium name="Ensembl"/>
        </authorList>
    </citation>
    <scope>IDENTIFICATION</scope>
</reference>
<dbReference type="GO" id="GO:0030036">
    <property type="term" value="P:actin cytoskeleton organization"/>
    <property type="evidence" value="ECO:0007669"/>
    <property type="project" value="TreeGrafter"/>
</dbReference>
<dbReference type="Proteomes" id="UP000472275">
    <property type="component" value="Chromosome 22"/>
</dbReference>
<feature type="domain" description="SAM" evidence="1">
    <location>
        <begin position="38"/>
        <end position="96"/>
    </location>
</feature>
<evidence type="ECO:0000313" key="2">
    <source>
        <dbReference type="Ensembl" id="ENSACCP00020023835.1"/>
    </source>
</evidence>
<dbReference type="Pfam" id="PF07647">
    <property type="entry name" value="SAM_2"/>
    <property type="match status" value="1"/>
</dbReference>
<proteinExistence type="predicted"/>
<dbReference type="FunFam" id="1.10.287.2070:FF:000001">
    <property type="entry name" value="StAR-related lipid transfer domain-containing 13"/>
    <property type="match status" value="1"/>
</dbReference>
<dbReference type="PANTHER" id="PTHR12659:SF4">
    <property type="entry name" value="RHO-GAP DOMAIN-CONTAINING PROTEIN"/>
    <property type="match status" value="1"/>
</dbReference>
<dbReference type="AlphaFoldDB" id="A0A663FGU0"/>
<dbReference type="SUPFAM" id="SSF47769">
    <property type="entry name" value="SAM/Pointed domain"/>
    <property type="match status" value="1"/>
</dbReference>
<dbReference type="InterPro" id="IPR001660">
    <property type="entry name" value="SAM"/>
</dbReference>
<organism evidence="2 3">
    <name type="scientific">Aquila chrysaetos chrysaetos</name>
    <dbReference type="NCBI Taxonomy" id="223781"/>
    <lineage>
        <taxon>Eukaryota</taxon>
        <taxon>Metazoa</taxon>
        <taxon>Chordata</taxon>
        <taxon>Craniata</taxon>
        <taxon>Vertebrata</taxon>
        <taxon>Euteleostomi</taxon>
        <taxon>Archelosauria</taxon>
        <taxon>Archosauria</taxon>
        <taxon>Dinosauria</taxon>
        <taxon>Saurischia</taxon>
        <taxon>Theropoda</taxon>
        <taxon>Coelurosauria</taxon>
        <taxon>Aves</taxon>
        <taxon>Neognathae</taxon>
        <taxon>Neoaves</taxon>
        <taxon>Telluraves</taxon>
        <taxon>Accipitrimorphae</taxon>
        <taxon>Accipitriformes</taxon>
        <taxon>Accipitridae</taxon>
        <taxon>Accipitrinae</taxon>
        <taxon>Aquila</taxon>
    </lineage>
</organism>
<name>A0A663FGU0_AQUCH</name>
<sequence length="108" mass="12671">MYDISSMCLYLDSRMFAVYPIAVSEQFYVLIAEIEAREACDWLRAAGFPQYAQLFEDMQFPIDVKTVRKDHEFLDGDAIESLFRRLNTLNKCASMKVEISRQRKRVCL</sequence>
<dbReference type="GeneTree" id="ENSGT00950000183061"/>
<dbReference type="InterPro" id="IPR013761">
    <property type="entry name" value="SAM/pointed_sf"/>
</dbReference>